<dbReference type="EMBL" id="MBFR01000082">
    <property type="protein sequence ID" value="PVU94607.1"/>
    <property type="molecule type" value="Genomic_DNA"/>
</dbReference>
<dbReference type="Proteomes" id="UP000245383">
    <property type="component" value="Unassembled WGS sequence"/>
</dbReference>
<gene>
    <name evidence="7" type="ORF">BB561_002416</name>
</gene>
<dbReference type="Pfam" id="PF00412">
    <property type="entry name" value="LIM"/>
    <property type="match status" value="3"/>
</dbReference>
<evidence type="ECO:0000256" key="3">
    <source>
        <dbReference type="ARBA" id="ARBA00022833"/>
    </source>
</evidence>
<proteinExistence type="predicted"/>
<evidence type="ECO:0000256" key="5">
    <source>
        <dbReference type="PROSITE-ProRule" id="PRU00125"/>
    </source>
</evidence>
<comment type="caution">
    <text evidence="7">The sequence shown here is derived from an EMBL/GenBank/DDBJ whole genome shotgun (WGS) entry which is preliminary data.</text>
</comment>
<dbReference type="PANTHER" id="PTHR24205">
    <property type="entry name" value="FOUR AND A HALF LIM DOMAINS PROTEIN"/>
    <property type="match status" value="1"/>
</dbReference>
<accession>A0A2T9YQJ5</accession>
<evidence type="ECO:0000313" key="7">
    <source>
        <dbReference type="EMBL" id="PVU94607.1"/>
    </source>
</evidence>
<protein>
    <recommendedName>
        <fullName evidence="6">LIM zinc-binding domain-containing protein</fullName>
    </recommendedName>
</protein>
<evidence type="ECO:0000256" key="4">
    <source>
        <dbReference type="ARBA" id="ARBA00023038"/>
    </source>
</evidence>
<keyword evidence="1 5" id="KW-0479">Metal-binding</keyword>
<dbReference type="OrthoDB" id="1112565at2759"/>
<keyword evidence="2" id="KW-0677">Repeat</keyword>
<feature type="domain" description="LIM zinc-binding" evidence="6">
    <location>
        <begin position="1470"/>
        <end position="1531"/>
    </location>
</feature>
<evidence type="ECO:0000313" key="8">
    <source>
        <dbReference type="Proteomes" id="UP000245383"/>
    </source>
</evidence>
<dbReference type="PANTHER" id="PTHR24205:SF16">
    <property type="entry name" value="GH01042P-RELATED"/>
    <property type="match status" value="1"/>
</dbReference>
<sequence length="1535" mass="171843">MFCRYCGSIVRSDRCKKCGGVPVDPSMRVGAVTNDRKDPWISGSIRSRRDRRSQSMIFPPDILSTDNSAYNSNPNINNDINSFNKNSSAYLRSIPSIFNERDCNSPVSSNFNLRLSTPKEKFPEIVSPIYSRSLIPQRNQSRQSQYKITPTHKISANEFPRPVSSKNNLDISLYSQKFESDPLSKVNQLQTADSSTKSFKEATTLLYNNGMSVNNDTASPLRRQNRISSFSFALQKMKAMDSANQSPAISKSDLLSTNSFPFNNLPNGDNLKSNNNMISKHTPSTLNTHYSPSVSRIGSPLQKNKRLSYSISDLNLSKNYPINNQPAVKAPEANSSVPLNKFLREKNTQSTTNPIPFPRNINEKSLLSAEQNHNFDIIKKFNTPETKPLTLDVNMTPAKVNSHINPSFSAPSNQHFKSKVQPDLVSVTPVKKDKYIRTSSLSSRDSNNFKFIEIANSLKNCSVCSKIVKFQEQRQFSSKPGVMFCQECYYKEYTRGQCYICNKTVLTYGRPWVSFEDKVFHKLCLLCCDCNSLISETPEILDNGKVACSKCFKLNMFEKLDKTIQNIPKPSLNKTEYNKPKNLVPPLKKSSLDNIKPQININSYEKITAANPNHSLIPNLSNASNSFKKNESVTENTQTEKLFQDKVVSSMEKRSYAKPLPQPSKTLIQKASQKLEKNIEPKTDSKNEPVKFNISKFESATNEPETQKNNQKTLQSDLNTTKKIDESANEIIPANIDSSNQDINSHLDSFVDDIPSVADILDFVAKNSSERVGELENPETINADIPPASEPFSVPNSSAELTLDNSYIVDNKKDTLKYTKEQSDSNKLDKSYGIPLSKESSVSTQSINNFEADYNSFNKLSLNTSTASIENDISILPEYYKNARAVFTSKNESTDFGSSSTINHTENKNKNLTDYNTQEIKSKLFDKSEIACDVSTKIGNSITSNTPGSVENVKESLKKLDQSLSDIKNSSNSSIKSKLDKSNSIKSLIDSFSSMSTSTVNLPQDKIKNDLSSYKYNSKNNISNGFLNEFNSSVKPKNIDQIKKQLNSKLSPSLNNFSVSETINNLPEIKDNHPNANVTTSYNADVTLNTSEIFKSDANAKKMNLDVVNDIVDLRALSDHNIKSELFNINKNNIPQTEIETDTSALSSRRISTPLTIPNILKARPSPRSSPRTSARFIKPTFDQNEKALKNQPSISDNIINQVVPGKIDFQIKDNIENQNLTIELEKSISDVSSISDIGSINNSQDTWFNLNDNRKIHIECFYCPKCENPIDDGIYVIKKGKEYHPGCLPQSPPIISIETIPIKNLKRSTTIKSRKPVAAPRPTATLKSEASHLQKSRASIKSILKRSSANSDELLFSDVDSEYSINLSDTADACDNCGLEILGPRFCLTSGKLYHPECFICTGCNERFEEGSYVSYEGSEYHHHCVPVVIANNTASTDAQNNKNSCLDEYNNSFNNTQNEDDDDTETKLYCYKCQKQIDGVFVDFNEMSFHPDCFNCIDCKKVISPQIPFGDIGENGPCCESCLRNRFPKAINF</sequence>
<dbReference type="STRING" id="133385.A0A2T9YQJ5"/>
<evidence type="ECO:0000259" key="6">
    <source>
        <dbReference type="PROSITE" id="PS50023"/>
    </source>
</evidence>
<dbReference type="PROSITE" id="PS50023">
    <property type="entry name" value="LIM_DOMAIN_2"/>
    <property type="match status" value="3"/>
</dbReference>
<dbReference type="GO" id="GO:0005634">
    <property type="term" value="C:nucleus"/>
    <property type="evidence" value="ECO:0007669"/>
    <property type="project" value="TreeGrafter"/>
</dbReference>
<keyword evidence="8" id="KW-1185">Reference proteome</keyword>
<dbReference type="SMART" id="SM00132">
    <property type="entry name" value="LIM"/>
    <property type="match status" value="3"/>
</dbReference>
<dbReference type="Gene3D" id="2.10.110.10">
    <property type="entry name" value="Cysteine Rich Protein"/>
    <property type="match status" value="3"/>
</dbReference>
<feature type="domain" description="LIM zinc-binding" evidence="6">
    <location>
        <begin position="496"/>
        <end position="558"/>
    </location>
</feature>
<dbReference type="GO" id="GO:0003712">
    <property type="term" value="F:transcription coregulator activity"/>
    <property type="evidence" value="ECO:0007669"/>
    <property type="project" value="TreeGrafter"/>
</dbReference>
<organism evidence="7 8">
    <name type="scientific">Smittium simulii</name>
    <dbReference type="NCBI Taxonomy" id="133385"/>
    <lineage>
        <taxon>Eukaryota</taxon>
        <taxon>Fungi</taxon>
        <taxon>Fungi incertae sedis</taxon>
        <taxon>Zoopagomycota</taxon>
        <taxon>Kickxellomycotina</taxon>
        <taxon>Harpellomycetes</taxon>
        <taxon>Harpellales</taxon>
        <taxon>Legeriomycetaceae</taxon>
        <taxon>Smittium</taxon>
    </lineage>
</organism>
<evidence type="ECO:0000256" key="1">
    <source>
        <dbReference type="ARBA" id="ARBA00022723"/>
    </source>
</evidence>
<feature type="domain" description="LIM zinc-binding" evidence="6">
    <location>
        <begin position="1373"/>
        <end position="1433"/>
    </location>
</feature>
<evidence type="ECO:0000256" key="2">
    <source>
        <dbReference type="ARBA" id="ARBA00022737"/>
    </source>
</evidence>
<dbReference type="PROSITE" id="PS00478">
    <property type="entry name" value="LIM_DOMAIN_1"/>
    <property type="match status" value="3"/>
</dbReference>
<reference evidence="7 8" key="1">
    <citation type="journal article" date="2018" name="MBio">
        <title>Comparative Genomics Reveals the Core Gene Toolbox for the Fungus-Insect Symbiosis.</title>
        <authorList>
            <person name="Wang Y."/>
            <person name="Stata M."/>
            <person name="Wang W."/>
            <person name="Stajich J.E."/>
            <person name="White M.M."/>
            <person name="Moncalvo J.M."/>
        </authorList>
    </citation>
    <scope>NUCLEOTIDE SEQUENCE [LARGE SCALE GENOMIC DNA]</scope>
    <source>
        <strain evidence="7 8">SWE-8-4</strain>
    </source>
</reference>
<dbReference type="CDD" id="cd08368">
    <property type="entry name" value="LIM"/>
    <property type="match status" value="4"/>
</dbReference>
<keyword evidence="3 5" id="KW-0862">Zinc</keyword>
<dbReference type="InterPro" id="IPR001781">
    <property type="entry name" value="Znf_LIM"/>
</dbReference>
<name>A0A2T9YQJ5_9FUNG</name>
<keyword evidence="4 5" id="KW-0440">LIM domain</keyword>
<dbReference type="GO" id="GO:0046872">
    <property type="term" value="F:metal ion binding"/>
    <property type="evidence" value="ECO:0007669"/>
    <property type="project" value="UniProtKB-KW"/>
</dbReference>